<organism evidence="1 2">
    <name type="scientific">Dendryphion nanum</name>
    <dbReference type="NCBI Taxonomy" id="256645"/>
    <lineage>
        <taxon>Eukaryota</taxon>
        <taxon>Fungi</taxon>
        <taxon>Dikarya</taxon>
        <taxon>Ascomycota</taxon>
        <taxon>Pezizomycotina</taxon>
        <taxon>Dothideomycetes</taxon>
        <taxon>Pleosporomycetidae</taxon>
        <taxon>Pleosporales</taxon>
        <taxon>Torulaceae</taxon>
        <taxon>Dendryphion</taxon>
    </lineage>
</organism>
<dbReference type="Proteomes" id="UP000700596">
    <property type="component" value="Unassembled WGS sequence"/>
</dbReference>
<dbReference type="OrthoDB" id="5430240at2759"/>
<comment type="caution">
    <text evidence="1">The sequence shown here is derived from an EMBL/GenBank/DDBJ whole genome shotgun (WGS) entry which is preliminary data.</text>
</comment>
<evidence type="ECO:0000313" key="2">
    <source>
        <dbReference type="Proteomes" id="UP000700596"/>
    </source>
</evidence>
<reference evidence="1" key="1">
    <citation type="journal article" date="2021" name="Nat. Commun.">
        <title>Genetic determinants of endophytism in the Arabidopsis root mycobiome.</title>
        <authorList>
            <person name="Mesny F."/>
            <person name="Miyauchi S."/>
            <person name="Thiergart T."/>
            <person name="Pickel B."/>
            <person name="Atanasova L."/>
            <person name="Karlsson M."/>
            <person name="Huettel B."/>
            <person name="Barry K.W."/>
            <person name="Haridas S."/>
            <person name="Chen C."/>
            <person name="Bauer D."/>
            <person name="Andreopoulos W."/>
            <person name="Pangilinan J."/>
            <person name="LaButti K."/>
            <person name="Riley R."/>
            <person name="Lipzen A."/>
            <person name="Clum A."/>
            <person name="Drula E."/>
            <person name="Henrissat B."/>
            <person name="Kohler A."/>
            <person name="Grigoriev I.V."/>
            <person name="Martin F.M."/>
            <person name="Hacquard S."/>
        </authorList>
    </citation>
    <scope>NUCLEOTIDE SEQUENCE</scope>
    <source>
        <strain evidence="1">MPI-CAGE-CH-0243</strain>
    </source>
</reference>
<name>A0A9P9IT67_9PLEO</name>
<evidence type="ECO:0000313" key="1">
    <source>
        <dbReference type="EMBL" id="KAH7130099.1"/>
    </source>
</evidence>
<keyword evidence="2" id="KW-1185">Reference proteome</keyword>
<gene>
    <name evidence="1" type="ORF">B0J11DRAFT_577649</name>
</gene>
<protein>
    <submittedName>
        <fullName evidence="1">Uncharacterized protein</fullName>
    </submittedName>
</protein>
<sequence length="61" mass="6571">MDRLRRELKKDLPMKPCEVFDLIGGTSTSGLPNEPSIRATICEAALATSTATTFFDPVSIG</sequence>
<dbReference type="EMBL" id="JAGMWT010000004">
    <property type="protein sequence ID" value="KAH7130099.1"/>
    <property type="molecule type" value="Genomic_DNA"/>
</dbReference>
<dbReference type="AlphaFoldDB" id="A0A9P9IT67"/>
<accession>A0A9P9IT67</accession>
<proteinExistence type="predicted"/>